<feature type="domain" description="Methyl-accepting transducer" evidence="5">
    <location>
        <begin position="322"/>
        <end position="551"/>
    </location>
</feature>
<protein>
    <submittedName>
        <fullName evidence="7">Methyl-accepting chemotaxis protein</fullName>
    </submittedName>
</protein>
<dbReference type="PROSITE" id="PS50111">
    <property type="entry name" value="CHEMOTAXIS_TRANSDUC_2"/>
    <property type="match status" value="1"/>
</dbReference>
<dbReference type="CDD" id="cd06225">
    <property type="entry name" value="HAMP"/>
    <property type="match status" value="1"/>
</dbReference>
<dbReference type="GO" id="GO:0005886">
    <property type="term" value="C:plasma membrane"/>
    <property type="evidence" value="ECO:0007669"/>
    <property type="project" value="TreeGrafter"/>
</dbReference>
<dbReference type="SUPFAM" id="SSF58104">
    <property type="entry name" value="Methyl-accepting chemotaxis protein (MCP) signaling domain"/>
    <property type="match status" value="1"/>
</dbReference>
<feature type="transmembrane region" description="Helical" evidence="4">
    <location>
        <begin position="21"/>
        <end position="42"/>
    </location>
</feature>
<proteinExistence type="inferred from homology"/>
<gene>
    <name evidence="7" type="ORF">bsdtb5_25460</name>
</gene>
<feature type="domain" description="HAMP" evidence="6">
    <location>
        <begin position="220"/>
        <end position="272"/>
    </location>
</feature>
<name>A0A7R7IDS0_9FIRM</name>
<dbReference type="RefSeq" id="WP_271712387.1">
    <property type="nucleotide sequence ID" value="NZ_AP024169.1"/>
</dbReference>
<dbReference type="InterPro" id="IPR004089">
    <property type="entry name" value="MCPsignal_dom"/>
</dbReference>
<sequence>MKKLKEKYINLPIKKKLQNTFLYIGLITFIIVIVGLIGFVHLDSKINQFHTGPYTLDSNVLKAQISLQKIVNNIHRAAMAKQQSTMDMYINESELEYQVFEKSVNVIDKNIELLTKTKETKNIKSLRTEMDKGIRYREQIVKSAKNGDSKEIYSTYKNDYAPILDHIESELDLISINSNQYASIFTKEADFGIIISIVLFIILFLLGVIGTLRITKIVIKSITLPVETINQAMKRVAMGDLSIDINVDSEDELGTLCNSIDHTILQLQGYIISVTTVLNSMANKDLTVRVDTDYIGDFIPMKDALNKISDYFNNILKNVRDSFVMIREGAEHIALSSKELSIGATNQAESIALLKEKIQLIVEQLHENAVNTKQMSELSYDMKKRAEEGSNYMSSLVDGFDTIASRTKEVLTVIGSIHQIAKQTELLSLNASIEAARAGENGRGFAVVAEEMGKLAEQSQMAAKSSEELIKNSIQSIYDGELLIEETNSKFKGILNATLNTTEFVDIIQKASDREKESLNEILDFAENLMMVVDENTAASEEGLSTSEAFVAQAEILQLLLSEFTL</sequence>
<evidence type="ECO:0000256" key="4">
    <source>
        <dbReference type="SAM" id="Phobius"/>
    </source>
</evidence>
<dbReference type="GO" id="GO:0004888">
    <property type="term" value="F:transmembrane signaling receptor activity"/>
    <property type="evidence" value="ECO:0007669"/>
    <property type="project" value="InterPro"/>
</dbReference>
<dbReference type="Pfam" id="PF00672">
    <property type="entry name" value="HAMP"/>
    <property type="match status" value="1"/>
</dbReference>
<organism evidence="7 8">
    <name type="scientific">Anaeromicropila herbilytica</name>
    <dbReference type="NCBI Taxonomy" id="2785025"/>
    <lineage>
        <taxon>Bacteria</taxon>
        <taxon>Bacillati</taxon>
        <taxon>Bacillota</taxon>
        <taxon>Clostridia</taxon>
        <taxon>Lachnospirales</taxon>
        <taxon>Lachnospiraceae</taxon>
        <taxon>Anaeromicropila</taxon>
    </lineage>
</organism>
<reference evidence="7 8" key="1">
    <citation type="submission" date="2020-11" db="EMBL/GenBank/DDBJ databases">
        <title>Draft genome sequencing of a Lachnospiraceae strain isolated from anoxic soil subjected to BSD treatment.</title>
        <authorList>
            <person name="Uek A."/>
            <person name="Tonouchi A."/>
        </authorList>
    </citation>
    <scope>NUCLEOTIDE SEQUENCE [LARGE SCALE GENOMIC DNA]</scope>
    <source>
        <strain evidence="7 8">TB5</strain>
    </source>
</reference>
<dbReference type="Proteomes" id="UP000595897">
    <property type="component" value="Chromosome"/>
</dbReference>
<keyword evidence="8" id="KW-1185">Reference proteome</keyword>
<dbReference type="InterPro" id="IPR004090">
    <property type="entry name" value="Chemotax_Me-accpt_rcpt"/>
</dbReference>
<dbReference type="InterPro" id="IPR051310">
    <property type="entry name" value="MCP_chemotaxis"/>
</dbReference>
<evidence type="ECO:0000256" key="1">
    <source>
        <dbReference type="ARBA" id="ARBA00022500"/>
    </source>
</evidence>
<evidence type="ECO:0000259" key="6">
    <source>
        <dbReference type="PROSITE" id="PS50885"/>
    </source>
</evidence>
<dbReference type="Gene3D" id="1.10.287.950">
    <property type="entry name" value="Methyl-accepting chemotaxis protein"/>
    <property type="match status" value="1"/>
</dbReference>
<dbReference type="PROSITE" id="PS50885">
    <property type="entry name" value="HAMP"/>
    <property type="match status" value="1"/>
</dbReference>
<keyword evidence="4" id="KW-0472">Membrane</keyword>
<dbReference type="InterPro" id="IPR003660">
    <property type="entry name" value="HAMP_dom"/>
</dbReference>
<dbReference type="GO" id="GO:0006935">
    <property type="term" value="P:chemotaxis"/>
    <property type="evidence" value="ECO:0007669"/>
    <property type="project" value="UniProtKB-KW"/>
</dbReference>
<dbReference type="AlphaFoldDB" id="A0A7R7IDS0"/>
<dbReference type="KEGG" id="ahb:bsdtb5_25460"/>
<dbReference type="GO" id="GO:0007165">
    <property type="term" value="P:signal transduction"/>
    <property type="evidence" value="ECO:0007669"/>
    <property type="project" value="UniProtKB-KW"/>
</dbReference>
<evidence type="ECO:0000313" key="8">
    <source>
        <dbReference type="Proteomes" id="UP000595897"/>
    </source>
</evidence>
<evidence type="ECO:0000256" key="3">
    <source>
        <dbReference type="PROSITE-ProRule" id="PRU00284"/>
    </source>
</evidence>
<evidence type="ECO:0000313" key="7">
    <source>
        <dbReference type="EMBL" id="BCN31251.1"/>
    </source>
</evidence>
<dbReference type="PANTHER" id="PTHR43531">
    <property type="entry name" value="PROTEIN ICFG"/>
    <property type="match status" value="1"/>
</dbReference>
<dbReference type="SMART" id="SM00283">
    <property type="entry name" value="MA"/>
    <property type="match status" value="1"/>
</dbReference>
<keyword evidence="4" id="KW-1133">Transmembrane helix</keyword>
<keyword evidence="3" id="KW-0807">Transducer</keyword>
<accession>A0A7R7IDS0</accession>
<feature type="transmembrane region" description="Helical" evidence="4">
    <location>
        <begin position="191"/>
        <end position="212"/>
    </location>
</feature>
<evidence type="ECO:0000256" key="2">
    <source>
        <dbReference type="ARBA" id="ARBA00029447"/>
    </source>
</evidence>
<dbReference type="SMART" id="SM00304">
    <property type="entry name" value="HAMP"/>
    <property type="match status" value="1"/>
</dbReference>
<dbReference type="PRINTS" id="PR00260">
    <property type="entry name" value="CHEMTRNSDUCR"/>
</dbReference>
<dbReference type="Gene3D" id="6.10.340.10">
    <property type="match status" value="1"/>
</dbReference>
<keyword evidence="4" id="KW-0812">Transmembrane</keyword>
<keyword evidence="1" id="KW-0145">Chemotaxis</keyword>
<evidence type="ECO:0000259" key="5">
    <source>
        <dbReference type="PROSITE" id="PS50111"/>
    </source>
</evidence>
<dbReference type="EMBL" id="AP024169">
    <property type="protein sequence ID" value="BCN31251.1"/>
    <property type="molecule type" value="Genomic_DNA"/>
</dbReference>
<dbReference type="PANTHER" id="PTHR43531:SF11">
    <property type="entry name" value="METHYL-ACCEPTING CHEMOTAXIS PROTEIN 3"/>
    <property type="match status" value="1"/>
</dbReference>
<dbReference type="Pfam" id="PF00015">
    <property type="entry name" value="MCPsignal"/>
    <property type="match status" value="1"/>
</dbReference>
<comment type="similarity">
    <text evidence="2">Belongs to the methyl-accepting chemotaxis (MCP) protein family.</text>
</comment>